<evidence type="ECO:0000313" key="8">
    <source>
        <dbReference type="Proteomes" id="UP000217676"/>
    </source>
</evidence>
<dbReference type="KEGG" id="slau:SLA_6507"/>
<proteinExistence type="predicted"/>
<keyword evidence="1" id="KW-0805">Transcription regulation</keyword>
<dbReference type="InterPro" id="IPR050109">
    <property type="entry name" value="HTH-type_TetR-like_transc_reg"/>
</dbReference>
<gene>
    <name evidence="7" type="ORF">SLA_6507</name>
</gene>
<reference evidence="7 8" key="1">
    <citation type="journal article" date="2016" name="Genome Announc.">
        <title>Complete Genome Sequence of Thiostrepton-Producing Streptomyces laurentii ATCC 31255.</title>
        <authorList>
            <person name="Doi K."/>
            <person name="Fujino Y."/>
            <person name="Nagayoshi Y."/>
            <person name="Ohshima T."/>
            <person name="Ogata S."/>
        </authorList>
    </citation>
    <scope>NUCLEOTIDE SEQUENCE [LARGE SCALE GENOMIC DNA]</scope>
    <source>
        <strain evidence="7 8">ATCC 31255</strain>
    </source>
</reference>
<dbReference type="Gene3D" id="1.10.10.60">
    <property type="entry name" value="Homeodomain-like"/>
    <property type="match status" value="1"/>
</dbReference>
<dbReference type="Gene3D" id="1.10.357.10">
    <property type="entry name" value="Tetracycline Repressor, domain 2"/>
    <property type="match status" value="1"/>
</dbReference>
<evidence type="ECO:0000256" key="3">
    <source>
        <dbReference type="ARBA" id="ARBA00023163"/>
    </source>
</evidence>
<evidence type="ECO:0000256" key="5">
    <source>
        <dbReference type="SAM" id="MobiDB-lite"/>
    </source>
</evidence>
<dbReference type="InterPro" id="IPR011075">
    <property type="entry name" value="TetR_C"/>
</dbReference>
<dbReference type="PANTHER" id="PTHR30055:SF149">
    <property type="entry name" value="TETR-FAMILY TRANSCRIPTIONAL REGULATOR"/>
    <property type="match status" value="1"/>
</dbReference>
<dbReference type="InterPro" id="IPR036271">
    <property type="entry name" value="Tet_transcr_reg_TetR-rel_C_sf"/>
</dbReference>
<dbReference type="InterPro" id="IPR009057">
    <property type="entry name" value="Homeodomain-like_sf"/>
</dbReference>
<dbReference type="SUPFAM" id="SSF46689">
    <property type="entry name" value="Homeodomain-like"/>
    <property type="match status" value="1"/>
</dbReference>
<keyword evidence="3" id="KW-0804">Transcription</keyword>
<keyword evidence="8" id="KW-1185">Reference proteome</keyword>
<dbReference type="Pfam" id="PF16859">
    <property type="entry name" value="TetR_C_11"/>
    <property type="match status" value="1"/>
</dbReference>
<feature type="DNA-binding region" description="H-T-H motif" evidence="4">
    <location>
        <begin position="50"/>
        <end position="69"/>
    </location>
</feature>
<name>A0A160P7J6_STRLU</name>
<evidence type="ECO:0000256" key="2">
    <source>
        <dbReference type="ARBA" id="ARBA00023125"/>
    </source>
</evidence>
<evidence type="ECO:0000313" key="7">
    <source>
        <dbReference type="EMBL" id="BAU87374.1"/>
    </source>
</evidence>
<dbReference type="PANTHER" id="PTHR30055">
    <property type="entry name" value="HTH-TYPE TRANSCRIPTIONAL REGULATOR RUTR"/>
    <property type="match status" value="1"/>
</dbReference>
<dbReference type="Pfam" id="PF00440">
    <property type="entry name" value="TetR_N"/>
    <property type="match status" value="1"/>
</dbReference>
<dbReference type="GO" id="GO:0003700">
    <property type="term" value="F:DNA-binding transcription factor activity"/>
    <property type="evidence" value="ECO:0007669"/>
    <property type="project" value="TreeGrafter"/>
</dbReference>
<evidence type="ECO:0000256" key="1">
    <source>
        <dbReference type="ARBA" id="ARBA00023015"/>
    </source>
</evidence>
<dbReference type="InterPro" id="IPR001647">
    <property type="entry name" value="HTH_TetR"/>
</dbReference>
<protein>
    <submittedName>
        <fullName evidence="7">Transcriptional regulator, tetR family</fullName>
    </submittedName>
</protein>
<dbReference type="SUPFAM" id="SSF48498">
    <property type="entry name" value="Tetracyclin repressor-like, C-terminal domain"/>
    <property type="match status" value="1"/>
</dbReference>
<dbReference type="EMBL" id="AP017424">
    <property type="protein sequence ID" value="BAU87374.1"/>
    <property type="molecule type" value="Genomic_DNA"/>
</dbReference>
<evidence type="ECO:0000259" key="6">
    <source>
        <dbReference type="PROSITE" id="PS50977"/>
    </source>
</evidence>
<feature type="region of interest" description="Disordered" evidence="5">
    <location>
        <begin position="1"/>
        <end position="24"/>
    </location>
</feature>
<dbReference type="GO" id="GO:0000976">
    <property type="term" value="F:transcription cis-regulatory region binding"/>
    <property type="evidence" value="ECO:0007669"/>
    <property type="project" value="TreeGrafter"/>
</dbReference>
<sequence>MMSGVSGREPMSTQAATAAARRSKLTPEREAELYEAVISLLREGGYDSVTMEGVAARTKCGKATLYRQWGTKPRLVTAALDKRRIAVFTGIDTGSLAGDLRAAGEVASCRRDRDAELMEAVSQAYIQHPDLRAALRETVIAPEVAALDAMLARAVARGEIAADNPAIGFVAPSFLGMLRIERLFEERFEDVGTIAAFVDAVLLPALGVTAPGTDATA</sequence>
<dbReference type="AlphaFoldDB" id="A0A160P7J6"/>
<organism evidence="7 8">
    <name type="scientific">Streptomyces laurentii</name>
    <dbReference type="NCBI Taxonomy" id="39478"/>
    <lineage>
        <taxon>Bacteria</taxon>
        <taxon>Bacillati</taxon>
        <taxon>Actinomycetota</taxon>
        <taxon>Actinomycetes</taxon>
        <taxon>Kitasatosporales</taxon>
        <taxon>Streptomycetaceae</taxon>
        <taxon>Streptomyces</taxon>
    </lineage>
</organism>
<evidence type="ECO:0000256" key="4">
    <source>
        <dbReference type="PROSITE-ProRule" id="PRU00335"/>
    </source>
</evidence>
<feature type="domain" description="HTH tetR-type" evidence="6">
    <location>
        <begin position="27"/>
        <end position="87"/>
    </location>
</feature>
<dbReference type="Proteomes" id="UP000217676">
    <property type="component" value="Chromosome"/>
</dbReference>
<dbReference type="PROSITE" id="PS50977">
    <property type="entry name" value="HTH_TETR_2"/>
    <property type="match status" value="1"/>
</dbReference>
<accession>A0A160P7J6</accession>
<keyword evidence="2 4" id="KW-0238">DNA-binding</keyword>